<reference evidence="2 3" key="1">
    <citation type="submission" date="2018-05" db="EMBL/GenBank/DDBJ databases">
        <authorList>
            <person name="Datahose"/>
        </authorList>
    </citation>
    <scope>NUCLEOTIDE SEQUENCE</scope>
</reference>
<dbReference type="PANTHER" id="PTHR34923">
    <property type="entry name" value="SMALL INTEGRAL MEMBRANE PROTEIN 20"/>
    <property type="match status" value="1"/>
</dbReference>
<evidence type="ECO:0000256" key="1">
    <source>
        <dbReference type="SAM" id="Phobius"/>
    </source>
</evidence>
<dbReference type="GO" id="GO:0033617">
    <property type="term" value="P:mitochondrial respiratory chain complex IV assembly"/>
    <property type="evidence" value="ECO:0007669"/>
    <property type="project" value="InterPro"/>
</dbReference>
<dbReference type="AlphaFoldDB" id="A0AAX7UJ06"/>
<dbReference type="PANTHER" id="PTHR34923:SF1">
    <property type="entry name" value="SMALL INTEGRAL MEMBRANE PROTEIN 20"/>
    <property type="match status" value="1"/>
</dbReference>
<dbReference type="InterPro" id="IPR027917">
    <property type="entry name" value="MITRAC7/Phoenixin"/>
</dbReference>
<organism evidence="2 3">
    <name type="scientific">Astatotilapia calliptera</name>
    <name type="common">Eastern happy</name>
    <name type="synonym">Chromis callipterus</name>
    <dbReference type="NCBI Taxonomy" id="8154"/>
    <lineage>
        <taxon>Eukaryota</taxon>
        <taxon>Metazoa</taxon>
        <taxon>Chordata</taxon>
        <taxon>Craniata</taxon>
        <taxon>Vertebrata</taxon>
        <taxon>Euteleostomi</taxon>
        <taxon>Actinopterygii</taxon>
        <taxon>Neopterygii</taxon>
        <taxon>Teleostei</taxon>
        <taxon>Neoteleostei</taxon>
        <taxon>Acanthomorphata</taxon>
        <taxon>Ovalentaria</taxon>
        <taxon>Cichlomorphae</taxon>
        <taxon>Cichliformes</taxon>
        <taxon>Cichlidae</taxon>
        <taxon>African cichlids</taxon>
        <taxon>Pseudocrenilabrinae</taxon>
        <taxon>Haplochromini</taxon>
        <taxon>Astatotilapia</taxon>
    </lineage>
</organism>
<evidence type="ECO:0000313" key="2">
    <source>
        <dbReference type="Ensembl" id="ENSACLP00000068752.1"/>
    </source>
</evidence>
<reference evidence="3" key="2">
    <citation type="submission" date="2023-03" db="EMBL/GenBank/DDBJ databases">
        <authorList>
            <consortium name="Wellcome Sanger Institute Data Sharing"/>
        </authorList>
    </citation>
    <scope>NUCLEOTIDE SEQUENCE [LARGE SCALE GENOMIC DNA]</scope>
</reference>
<protein>
    <submittedName>
        <fullName evidence="2">Small integral membrane protein 20</fullName>
    </submittedName>
</protein>
<reference evidence="2" key="4">
    <citation type="submission" date="2025-09" db="UniProtKB">
        <authorList>
            <consortium name="Ensembl"/>
        </authorList>
    </citation>
    <scope>IDENTIFICATION</scope>
</reference>
<dbReference type="Pfam" id="PF15061">
    <property type="entry name" value="MITRAC7_Phoenixin"/>
    <property type="match status" value="1"/>
</dbReference>
<keyword evidence="1" id="KW-0472">Membrane</keyword>
<keyword evidence="3" id="KW-1185">Reference proteome</keyword>
<name>A0AAX7UJ06_ASTCA</name>
<keyword evidence="1" id="KW-1133">Transmembrane helix</keyword>
<evidence type="ECO:0000313" key="3">
    <source>
        <dbReference type="Proteomes" id="UP000265100"/>
    </source>
</evidence>
<dbReference type="GeneTree" id="ENSGT00390000002398"/>
<proteinExistence type="predicted"/>
<reference evidence="2" key="3">
    <citation type="submission" date="2025-08" db="UniProtKB">
        <authorList>
            <consortium name="Ensembl"/>
        </authorList>
    </citation>
    <scope>IDENTIFICATION</scope>
</reference>
<dbReference type="Ensembl" id="ENSACLT00000053350.1">
    <property type="protein sequence ID" value="ENSACLP00000068752.1"/>
    <property type="gene ID" value="ENSACLG00000029510.1"/>
</dbReference>
<dbReference type="Proteomes" id="UP000265100">
    <property type="component" value="Chromosome 3"/>
</dbReference>
<keyword evidence="1" id="KW-0812">Transmembrane</keyword>
<accession>A0AAX7UJ06</accession>
<sequence>NTTAVTNPIFESHTREDGLDNLADFLIIVVLRHVTVTTEAQTGQTADLSCRLFLKGTSDLFTGSSQCKQCAHLEVRAIFFYPAEKMSKNTKIMLVFGGFVTAVAAAFYPIFFYPLTHKDEYREVQKVNRAGINQADVQPAGMKIWSDPFKAASK</sequence>
<feature type="transmembrane region" description="Helical" evidence="1">
    <location>
        <begin position="92"/>
        <end position="113"/>
    </location>
</feature>
<dbReference type="GO" id="GO:0005743">
    <property type="term" value="C:mitochondrial inner membrane"/>
    <property type="evidence" value="ECO:0007669"/>
    <property type="project" value="TreeGrafter"/>
</dbReference>